<dbReference type="GeneID" id="117348538"/>
<evidence type="ECO:0000256" key="2">
    <source>
        <dbReference type="ARBA" id="ARBA00023180"/>
    </source>
</evidence>
<dbReference type="InterPro" id="IPR026664">
    <property type="entry name" value="Stereocilin-rel"/>
</dbReference>
<evidence type="ECO:0000313" key="4">
    <source>
        <dbReference type="Proteomes" id="UP000515159"/>
    </source>
</evidence>
<proteinExistence type="predicted"/>
<dbReference type="GO" id="GO:0060091">
    <property type="term" value="C:kinocilium"/>
    <property type="evidence" value="ECO:0007669"/>
    <property type="project" value="TreeGrafter"/>
</dbReference>
<dbReference type="GO" id="GO:0032426">
    <property type="term" value="C:stereocilium tip"/>
    <property type="evidence" value="ECO:0007669"/>
    <property type="project" value="TreeGrafter"/>
</dbReference>
<dbReference type="PANTHER" id="PTHR23412:SF14">
    <property type="entry name" value="STEREOCILIN-RELATED"/>
    <property type="match status" value="1"/>
</dbReference>
<dbReference type="Proteomes" id="UP000515159">
    <property type="component" value="Chromosome 14"/>
</dbReference>
<dbReference type="InterPro" id="IPR048992">
    <property type="entry name" value="Stereocilin_LRR"/>
</dbReference>
<gene>
    <name evidence="5" type="primary">STRC</name>
</gene>
<accession>A0A6P8NKV2</accession>
<keyword evidence="2" id="KW-0325">Glycoprotein</keyword>
<feature type="domain" description="Stereocilin LRR" evidence="3">
    <location>
        <begin position="804"/>
        <end position="1187"/>
    </location>
</feature>
<keyword evidence="4" id="KW-1185">Reference proteome</keyword>
<dbReference type="OrthoDB" id="9447519at2759"/>
<name>A0A6P8NKV2_GEOSA</name>
<dbReference type="PANTHER" id="PTHR23412">
    <property type="entry name" value="STEREOCILIN RELATED"/>
    <property type="match status" value="1"/>
</dbReference>
<organism evidence="4 5">
    <name type="scientific">Geotrypetes seraphini</name>
    <name type="common">Gaboon caecilian</name>
    <name type="synonym">Caecilia seraphini</name>
    <dbReference type="NCBI Taxonomy" id="260995"/>
    <lineage>
        <taxon>Eukaryota</taxon>
        <taxon>Metazoa</taxon>
        <taxon>Chordata</taxon>
        <taxon>Craniata</taxon>
        <taxon>Vertebrata</taxon>
        <taxon>Euteleostomi</taxon>
        <taxon>Amphibia</taxon>
        <taxon>Gymnophiona</taxon>
        <taxon>Geotrypetes</taxon>
    </lineage>
</organism>
<dbReference type="FunCoup" id="A0A6P8NKV2">
    <property type="interactions" value="1"/>
</dbReference>
<evidence type="ECO:0000313" key="5">
    <source>
        <dbReference type="RefSeq" id="XP_033776672.1"/>
    </source>
</evidence>
<dbReference type="RefSeq" id="XP_033776672.1">
    <property type="nucleotide sequence ID" value="XM_033920781.1"/>
</dbReference>
<reference evidence="5" key="1">
    <citation type="submission" date="2025-08" db="UniProtKB">
        <authorList>
            <consortium name="RefSeq"/>
        </authorList>
    </citation>
    <scope>IDENTIFICATION</scope>
</reference>
<dbReference type="InParanoid" id="A0A6P8NKV2"/>
<sequence>MARRASSLRIADTIKMALVLILFWFLLLVKPLSNTGHNTKVNPYHFKEIISIWKSRIGKNTSASVLSKFQGGLKQQNDIQTLLKNVVAGLQSLKILIRERSTIPVGWKDKESQNHLSEFLFNISIYLQNEEPQEKVETSWENFLNQLFPVQAEKFPSSQDVRLQDILVSLRGSQNWDTIFSFFQHILKLFSKEQMAVHFMRQNWEILSSMVDTLLQFILSRTLGQASTTLQGVLCSLMGHNNCSLNTDWLQLLLTLFEGTNWKPVFQLQSRRSTLSEERLKPFNILPVVFKDKRHNFTHLNLGQSPTDMQSLFQILYRSKERGQGMASVGSVGGSENKVWKALDEIQHSFLRRVGRSVYDNFNKKISHMRSSLLNKVSSVIGMPYSDQEGRCSVGSLQQLLLWGIKHDIRWNVQTLGFNSKSFSSSYPITSCQKTGDVNITEERSHSISKRSDAETWEDPWFSADVLEAACNDTIPGLPGVSNFTVYLYCNLFNSTDYTNYPAPDLKVTCSDAAWYLLSVEEDSIWVRVCSEYFPAEFNVAVCQNSSFIGNDSHNQLLMEELCKNLSSDTEMYKDPKISSTCLESLDDVHFTQDNFWSCFLENRTFWMERLCRNMAVKKFVNQNKTWLSKLCQRYELNSYIVNLTILRAISSCNYKAWNSNAFSNSSLLEQCRGIDKNMVCNNSSFYKTLVHSQPWIVDYCSDTSKDEKCILQRFVDMLPVSANFDSSQLCKSPISYLMGVASQIAQCDDESPRWLLNVSYLLKLMDSILTFSSLDAVGEEAREQLAEAMLLSSLLDNASFWASFEVNSSQSILQTVGWYLGQEHNHSKKKDLLSCFSPVLWGLVQDEENATDLEVLLQEYLHMPPEDFQKLLMSAENDAVKQFLSLMHRTWHRLKVSKSDERALETLTSLLIQKFPRLTPQLFVDLSQFIPFMSISDIVSFPPSLLANDSVLAAIRSQSQDMKFTQKRAFAKRLLQANGFGDVPSWPSYFLKSIQPLLPHLPLCHFMQLTPEQIRLLADGWKNVHLGVVQGRYVAQSFMNRSEIITEEQIRRLGYLTCFLSYEDLQNLFPLRDPFGLVVKKLSECIADGTLNPHGRLAYSLVNFLQTMNVTAFGSRELRAWRGLLPELGVRFLQRLSDTQVRAILPELQPADLTPAQVAETVICNFHSLLSGLSPEFLQSLPVSALTNMCQCLPAVLSHLSSTQKATILRTLRAQKLIGQQCPWSPQLICLLPFVPLKLLPLDPQNLLVNISQYSEIPWAPQQAQLLWQKIRVSRNVTKDMVLQLGTLAAGIDCDTLQQWTSLSDFLKVVKHLYEFQNKLPRSLRKCILENLQRRSGLLGENLSWFGPEFITDLPVKLIPRLSNESMKQLLEHVSRNPRSFLELPSHKRVSLARGALLALRVPGAAEITGEVLDLLGPMVGFLEEESLAQLSKESLRLHLEELKMFCLPEEFTELLGRLLTEDDVLGNPAHWTLKDLEQAGRLIFYLTTETLYTLPQDVLSRECLEWLLESQRSWEESAMGQICAQRRSSGQERMKIKKRILVSPIVKRKGNQEIIPSCADIRVTFPAAWSASQVMGITLADFEDCLLLISQDRDLSTEQVKAALTKAKQLFGPVRTMNQVQILQLGHLTSQLSEKELQELPPMDWGVISMLGSMESWTPKQMRAAVRNILRQNRKGTPDLDLVDLTALGHFLCGLRVEEIQRINKQEFSQAAVFLGSLKLRCTEAQMEALANLLTSSSAFDEVSGWGSEIFTEVGTLAAGLPDIVLSSLVPIQIQGLTPEAISLITAPKFAVVFTPAQLVTFTTDQAAAVTPEQYEQLSPQQRQAVSSALYEGEFGQDLRGENNAGTQVLPTPFAYHLMLLLGLVHCMV</sequence>
<evidence type="ECO:0000259" key="3">
    <source>
        <dbReference type="Pfam" id="PF21058"/>
    </source>
</evidence>
<dbReference type="Pfam" id="PF21058">
    <property type="entry name" value="Stereocilin"/>
    <property type="match status" value="1"/>
</dbReference>
<dbReference type="CTD" id="161497"/>
<dbReference type="KEGG" id="gsh:117348538"/>
<dbReference type="GO" id="GO:0009986">
    <property type="term" value="C:cell surface"/>
    <property type="evidence" value="ECO:0007669"/>
    <property type="project" value="TreeGrafter"/>
</dbReference>
<evidence type="ECO:0000256" key="1">
    <source>
        <dbReference type="ARBA" id="ARBA00022729"/>
    </source>
</evidence>
<protein>
    <submittedName>
        <fullName evidence="5">Stereocilin</fullName>
    </submittedName>
</protein>
<dbReference type="GO" id="GO:0007160">
    <property type="term" value="P:cell-matrix adhesion"/>
    <property type="evidence" value="ECO:0007669"/>
    <property type="project" value="TreeGrafter"/>
</dbReference>
<keyword evidence="1" id="KW-0732">Signal</keyword>